<dbReference type="InterPro" id="IPR005841">
    <property type="entry name" value="Alpha-D-phosphohexomutase_SF"/>
</dbReference>
<feature type="domain" description="Alpha-D-phosphohexomutase C-terminal" evidence="11">
    <location>
        <begin position="366"/>
        <end position="425"/>
    </location>
</feature>
<dbReference type="SUPFAM" id="SSF55957">
    <property type="entry name" value="Phosphoglucomutase, C-terminal domain"/>
    <property type="match status" value="1"/>
</dbReference>
<comment type="cofactor">
    <cofactor evidence="8">
        <name>Mg(2+)</name>
        <dbReference type="ChEBI" id="CHEBI:18420"/>
    </cofactor>
    <text evidence="8">Binds 1 Mg(2+) ion per subunit.</text>
</comment>
<dbReference type="Gene3D" id="3.40.120.10">
    <property type="entry name" value="Alpha-D-Glucose-1,6-Bisphosphate, subunit A, domain 3"/>
    <property type="match status" value="3"/>
</dbReference>
<keyword evidence="5 8" id="KW-0413">Isomerase</keyword>
<evidence type="ECO:0000256" key="8">
    <source>
        <dbReference type="HAMAP-Rule" id="MF_01554"/>
    </source>
</evidence>
<dbReference type="InterPro" id="IPR016066">
    <property type="entry name" value="A-D-PHexomutase_CS"/>
</dbReference>
<dbReference type="InterPro" id="IPR005843">
    <property type="entry name" value="A-D-PHexomutase_C"/>
</dbReference>
<comment type="PTM">
    <text evidence="8">Activated by phosphorylation.</text>
</comment>
<evidence type="ECO:0000256" key="7">
    <source>
        <dbReference type="ARBA" id="ARBA00068193"/>
    </source>
</evidence>
<organism evidence="15">
    <name type="scientific">Mesoaciditoga lauensis</name>
    <dbReference type="NCBI Taxonomy" id="1495039"/>
    <lineage>
        <taxon>Bacteria</taxon>
        <taxon>Thermotogati</taxon>
        <taxon>Thermotogota</taxon>
        <taxon>Thermotogae</taxon>
        <taxon>Mesoaciditogales</taxon>
        <taxon>Mesoaciditogaceae</taxon>
        <taxon>Mesoaciditoga</taxon>
    </lineage>
</organism>
<evidence type="ECO:0000256" key="10">
    <source>
        <dbReference type="RuleBase" id="RU004327"/>
    </source>
</evidence>
<feature type="domain" description="Alpha-D-phosphohexomutase alpha/beta/alpha" evidence="14">
    <location>
        <begin position="250"/>
        <end position="346"/>
    </location>
</feature>
<dbReference type="PANTHER" id="PTHR42946:SF1">
    <property type="entry name" value="PHOSPHOGLUCOMUTASE (ALPHA-D-GLUCOSE-1,6-BISPHOSPHATE-DEPENDENT)"/>
    <property type="match status" value="1"/>
</dbReference>
<comment type="caution">
    <text evidence="15">The sequence shown here is derived from an EMBL/GenBank/DDBJ whole genome shotgun (WGS) entry which is preliminary data.</text>
</comment>
<feature type="domain" description="Alpha-D-phosphohexomutase alpha/beta/alpha" evidence="13">
    <location>
        <begin position="155"/>
        <end position="246"/>
    </location>
</feature>
<feature type="binding site" evidence="8">
    <location>
        <position position="233"/>
    </location>
    <ligand>
        <name>Mg(2+)</name>
        <dbReference type="ChEBI" id="CHEBI:18420"/>
    </ligand>
</feature>
<evidence type="ECO:0000256" key="4">
    <source>
        <dbReference type="ARBA" id="ARBA00022842"/>
    </source>
</evidence>
<evidence type="ECO:0000259" key="12">
    <source>
        <dbReference type="Pfam" id="PF02878"/>
    </source>
</evidence>
<evidence type="ECO:0000256" key="6">
    <source>
        <dbReference type="ARBA" id="ARBA00066330"/>
    </source>
</evidence>
<dbReference type="InterPro" id="IPR016055">
    <property type="entry name" value="A-D-PHexomutase_a/b/a-I/II/III"/>
</dbReference>
<dbReference type="GO" id="GO:0009252">
    <property type="term" value="P:peptidoglycan biosynthetic process"/>
    <property type="evidence" value="ECO:0007669"/>
    <property type="project" value="TreeGrafter"/>
</dbReference>
<feature type="binding site" description="via phosphate group" evidence="8">
    <location>
        <position position="100"/>
    </location>
    <ligand>
        <name>Mg(2+)</name>
        <dbReference type="ChEBI" id="CHEBI:18420"/>
    </ligand>
</feature>
<comment type="similarity">
    <text evidence="1 8 9">Belongs to the phosphohexose mutase family.</text>
</comment>
<dbReference type="Pfam" id="PF00408">
    <property type="entry name" value="PGM_PMM_IV"/>
    <property type="match status" value="1"/>
</dbReference>
<keyword evidence="4 8" id="KW-0460">Magnesium</keyword>
<evidence type="ECO:0000256" key="2">
    <source>
        <dbReference type="ARBA" id="ARBA00022553"/>
    </source>
</evidence>
<gene>
    <name evidence="8 15" type="primary">glmM</name>
    <name evidence="15" type="ORF">ENX73_02500</name>
</gene>
<dbReference type="InterPro" id="IPR036900">
    <property type="entry name" value="A-D-PHexomutase_C_sf"/>
</dbReference>
<dbReference type="InterPro" id="IPR050060">
    <property type="entry name" value="Phosphoglucosamine_mutase"/>
</dbReference>
<dbReference type="AlphaFoldDB" id="A0A7V3RE98"/>
<evidence type="ECO:0000256" key="5">
    <source>
        <dbReference type="ARBA" id="ARBA00023235"/>
    </source>
</evidence>
<feature type="domain" description="Alpha-D-phosphohexomutase alpha/beta/alpha" evidence="12">
    <location>
        <begin position="3"/>
        <end position="133"/>
    </location>
</feature>
<dbReference type="EC" id="5.4.2.10" evidence="6 8"/>
<dbReference type="PROSITE" id="PS00710">
    <property type="entry name" value="PGM_PMM"/>
    <property type="match status" value="1"/>
</dbReference>
<dbReference type="FunFam" id="3.40.120.10:FF:000002">
    <property type="entry name" value="Phosphoglucosamine mutase"/>
    <property type="match status" value="1"/>
</dbReference>
<dbReference type="InterPro" id="IPR005846">
    <property type="entry name" value="A-D-PHexomutase_a/b/a-III"/>
</dbReference>
<dbReference type="GO" id="GO:0008966">
    <property type="term" value="F:phosphoglucosamine mutase activity"/>
    <property type="evidence" value="ECO:0007669"/>
    <property type="project" value="UniProtKB-UniRule"/>
</dbReference>
<evidence type="ECO:0000259" key="14">
    <source>
        <dbReference type="Pfam" id="PF02880"/>
    </source>
</evidence>
<keyword evidence="2 8" id="KW-0597">Phosphoprotein</keyword>
<dbReference type="GO" id="GO:0005829">
    <property type="term" value="C:cytosol"/>
    <property type="evidence" value="ECO:0007669"/>
    <property type="project" value="TreeGrafter"/>
</dbReference>
<feature type="active site" description="Phosphoserine intermediate" evidence="8">
    <location>
        <position position="100"/>
    </location>
</feature>
<dbReference type="PANTHER" id="PTHR42946">
    <property type="entry name" value="PHOSPHOHEXOSE MUTASE"/>
    <property type="match status" value="1"/>
</dbReference>
<dbReference type="InterPro" id="IPR005844">
    <property type="entry name" value="A-D-PHexomutase_a/b/a-I"/>
</dbReference>
<dbReference type="EMBL" id="DTPE01000104">
    <property type="protein sequence ID" value="HGE74977.1"/>
    <property type="molecule type" value="Genomic_DNA"/>
</dbReference>
<feature type="binding site" evidence="8">
    <location>
        <position position="237"/>
    </location>
    <ligand>
        <name>Mg(2+)</name>
        <dbReference type="ChEBI" id="CHEBI:18420"/>
    </ligand>
</feature>
<dbReference type="InterPro" id="IPR006352">
    <property type="entry name" value="GlmM_bact"/>
</dbReference>
<reference evidence="15" key="1">
    <citation type="journal article" date="2020" name="mSystems">
        <title>Genome- and Community-Level Interaction Insights into Carbon Utilization and Element Cycling Functions of Hydrothermarchaeota in Hydrothermal Sediment.</title>
        <authorList>
            <person name="Zhou Z."/>
            <person name="Liu Y."/>
            <person name="Xu W."/>
            <person name="Pan J."/>
            <person name="Luo Z.H."/>
            <person name="Li M."/>
        </authorList>
    </citation>
    <scope>NUCLEOTIDE SEQUENCE [LARGE SCALE GENOMIC DNA]</scope>
    <source>
        <strain evidence="15">SpSt-966</strain>
    </source>
</reference>
<dbReference type="Pfam" id="PF02880">
    <property type="entry name" value="PGM_PMM_III"/>
    <property type="match status" value="1"/>
</dbReference>
<evidence type="ECO:0000313" key="15">
    <source>
        <dbReference type="EMBL" id="HGE74977.1"/>
    </source>
</evidence>
<dbReference type="HAMAP" id="MF_01554_B">
    <property type="entry name" value="GlmM_B"/>
    <property type="match status" value="1"/>
</dbReference>
<dbReference type="Pfam" id="PF02879">
    <property type="entry name" value="PGM_PMM_II"/>
    <property type="match status" value="1"/>
</dbReference>
<protein>
    <recommendedName>
        <fullName evidence="7 8">Phosphoglucosamine mutase</fullName>
        <ecNumber evidence="6 8">5.4.2.10</ecNumber>
    </recommendedName>
</protein>
<sequence>MKKYFGTDGVRGIANEELTAEFAFKIGRATAYVLEAHAHAFKEILIARDTRISGEMFESSLTSSLLSMGLNVTLCGIMPTPTLAWLTKKAHTVGLMVSASHNPWMHNGIKIFSNGYKLPDLLEEEIESHLDDEFTSKGKPVGRIVRSDMLSAYIEWLSKRYRELKGIRVAFDLANGAAISTVPYVMREIGIDATIFNAEPDGININENCGALHPEFMIQKMRSSVSEYGIIHDGDADRCIMVGKNGNVIDGDDTIVMNALSMKKEERLKNNCVIGTVMTNFAIEKYLKSMGIEFLRTQVGDRYVLERMIETGSVLGGEQSGHVIFLDLETTGDGLLTALETLRAARILNIDPESFSQTIQRYPQLLINVKVDDKVKVMKNEKLLKFIKDIGNDEEMRIILRPSGTEPLIRIMVEGKDEQKVKKVAFEAKNIIEEVNEAGKIHKN</sequence>
<dbReference type="Gene3D" id="3.30.310.50">
    <property type="entry name" value="Alpha-D-phosphohexomutase, C-terminal domain"/>
    <property type="match status" value="1"/>
</dbReference>
<dbReference type="CDD" id="cd05802">
    <property type="entry name" value="GlmM"/>
    <property type="match status" value="1"/>
</dbReference>
<feature type="modified residue" description="Phosphoserine" evidence="8">
    <location>
        <position position="100"/>
    </location>
</feature>
<dbReference type="SUPFAM" id="SSF53738">
    <property type="entry name" value="Phosphoglucomutase, first 3 domains"/>
    <property type="match status" value="3"/>
</dbReference>
<dbReference type="GO" id="GO:0000287">
    <property type="term" value="F:magnesium ion binding"/>
    <property type="evidence" value="ECO:0007669"/>
    <property type="project" value="UniProtKB-UniRule"/>
</dbReference>
<comment type="catalytic activity">
    <reaction evidence="8 10">
        <text>alpha-D-glucosamine 1-phosphate = D-glucosamine 6-phosphate</text>
        <dbReference type="Rhea" id="RHEA:23424"/>
        <dbReference type="ChEBI" id="CHEBI:58516"/>
        <dbReference type="ChEBI" id="CHEBI:58725"/>
        <dbReference type="EC" id="5.4.2.10"/>
    </reaction>
</comment>
<evidence type="ECO:0000256" key="1">
    <source>
        <dbReference type="ARBA" id="ARBA00010231"/>
    </source>
</evidence>
<name>A0A7V3RE98_9BACT</name>
<evidence type="ECO:0000256" key="9">
    <source>
        <dbReference type="RuleBase" id="RU004326"/>
    </source>
</evidence>
<keyword evidence="3 8" id="KW-0479">Metal-binding</keyword>
<evidence type="ECO:0000259" key="11">
    <source>
        <dbReference type="Pfam" id="PF00408"/>
    </source>
</evidence>
<evidence type="ECO:0000256" key="3">
    <source>
        <dbReference type="ARBA" id="ARBA00022723"/>
    </source>
</evidence>
<comment type="function">
    <text evidence="8 10">Catalyzes the conversion of glucosamine-6-phosphate to glucosamine-1-phosphate.</text>
</comment>
<dbReference type="Pfam" id="PF02878">
    <property type="entry name" value="PGM_PMM_I"/>
    <property type="match status" value="1"/>
</dbReference>
<dbReference type="FunFam" id="3.40.120.10:FF:000001">
    <property type="entry name" value="Phosphoglucosamine mutase"/>
    <property type="match status" value="1"/>
</dbReference>
<dbReference type="GO" id="GO:0005975">
    <property type="term" value="P:carbohydrate metabolic process"/>
    <property type="evidence" value="ECO:0007669"/>
    <property type="project" value="InterPro"/>
</dbReference>
<feature type="binding site" evidence="8">
    <location>
        <position position="235"/>
    </location>
    <ligand>
        <name>Mg(2+)</name>
        <dbReference type="ChEBI" id="CHEBI:18420"/>
    </ligand>
</feature>
<dbReference type="NCBIfam" id="TIGR01455">
    <property type="entry name" value="glmM"/>
    <property type="match status" value="1"/>
</dbReference>
<dbReference type="InterPro" id="IPR005845">
    <property type="entry name" value="A-D-PHexomutase_a/b/a-II"/>
</dbReference>
<dbReference type="GO" id="GO:0004615">
    <property type="term" value="F:phosphomannomutase activity"/>
    <property type="evidence" value="ECO:0007669"/>
    <property type="project" value="TreeGrafter"/>
</dbReference>
<accession>A0A7V3RE98</accession>
<dbReference type="GO" id="GO:0006048">
    <property type="term" value="P:UDP-N-acetylglucosamine biosynthetic process"/>
    <property type="evidence" value="ECO:0007669"/>
    <property type="project" value="TreeGrafter"/>
</dbReference>
<dbReference type="PRINTS" id="PR00509">
    <property type="entry name" value="PGMPMM"/>
</dbReference>
<evidence type="ECO:0000259" key="13">
    <source>
        <dbReference type="Pfam" id="PF02879"/>
    </source>
</evidence>
<proteinExistence type="inferred from homology"/>